<organism evidence="1 2">
    <name type="scientific">Rotaria magnacalcarata</name>
    <dbReference type="NCBI Taxonomy" id="392030"/>
    <lineage>
        <taxon>Eukaryota</taxon>
        <taxon>Metazoa</taxon>
        <taxon>Spiralia</taxon>
        <taxon>Gnathifera</taxon>
        <taxon>Rotifera</taxon>
        <taxon>Eurotatoria</taxon>
        <taxon>Bdelloidea</taxon>
        <taxon>Philodinida</taxon>
        <taxon>Philodinidae</taxon>
        <taxon>Rotaria</taxon>
    </lineage>
</organism>
<protein>
    <submittedName>
        <fullName evidence="1">Uncharacterized protein</fullName>
    </submittedName>
</protein>
<name>A0A8S2YVJ5_9BILA</name>
<accession>A0A8S2YVJ5</accession>
<evidence type="ECO:0000313" key="2">
    <source>
        <dbReference type="Proteomes" id="UP000681967"/>
    </source>
</evidence>
<reference evidence="1" key="1">
    <citation type="submission" date="2021-02" db="EMBL/GenBank/DDBJ databases">
        <authorList>
            <person name="Nowell W R."/>
        </authorList>
    </citation>
    <scope>NUCLEOTIDE SEQUENCE</scope>
</reference>
<sequence length="81" mass="8378">AQNVVSSAADAAVNVLGAGWDALSAVSNRITGLTNLPRKDTITNKQLESIVRVVTPETLGQRTKSLIDSVKAASSTLSQAT</sequence>
<dbReference type="AlphaFoldDB" id="A0A8S2YVJ5"/>
<dbReference type="EMBL" id="CAJOBH010092088">
    <property type="protein sequence ID" value="CAF4570224.1"/>
    <property type="molecule type" value="Genomic_DNA"/>
</dbReference>
<dbReference type="Proteomes" id="UP000681967">
    <property type="component" value="Unassembled WGS sequence"/>
</dbReference>
<feature type="non-terminal residue" evidence="1">
    <location>
        <position position="1"/>
    </location>
</feature>
<comment type="caution">
    <text evidence="1">The sequence shown here is derived from an EMBL/GenBank/DDBJ whole genome shotgun (WGS) entry which is preliminary data.</text>
</comment>
<evidence type="ECO:0000313" key="1">
    <source>
        <dbReference type="EMBL" id="CAF4570224.1"/>
    </source>
</evidence>
<gene>
    <name evidence="1" type="ORF">BYL167_LOCUS38879</name>
</gene>
<proteinExistence type="predicted"/>
<feature type="non-terminal residue" evidence="1">
    <location>
        <position position="81"/>
    </location>
</feature>